<dbReference type="InterPro" id="IPR013094">
    <property type="entry name" value="AB_hydrolase_3"/>
</dbReference>
<organism evidence="2 3">
    <name type="scientific">Coleophoma cylindrospora</name>
    <dbReference type="NCBI Taxonomy" id="1849047"/>
    <lineage>
        <taxon>Eukaryota</taxon>
        <taxon>Fungi</taxon>
        <taxon>Dikarya</taxon>
        <taxon>Ascomycota</taxon>
        <taxon>Pezizomycotina</taxon>
        <taxon>Leotiomycetes</taxon>
        <taxon>Helotiales</taxon>
        <taxon>Dermateaceae</taxon>
        <taxon>Coleophoma</taxon>
    </lineage>
</organism>
<gene>
    <name evidence="2" type="ORF">BP6252_10543</name>
</gene>
<protein>
    <recommendedName>
        <fullName evidence="1">Alpha/beta hydrolase fold-3 domain-containing protein</fullName>
    </recommendedName>
</protein>
<dbReference type="GO" id="GO:0016787">
    <property type="term" value="F:hydrolase activity"/>
    <property type="evidence" value="ECO:0007669"/>
    <property type="project" value="InterPro"/>
</dbReference>
<dbReference type="AlphaFoldDB" id="A0A3D8QSY9"/>
<evidence type="ECO:0000259" key="1">
    <source>
        <dbReference type="Pfam" id="PF07859"/>
    </source>
</evidence>
<name>A0A3D8QSY9_9HELO</name>
<dbReference type="Proteomes" id="UP000256645">
    <property type="component" value="Unassembled WGS sequence"/>
</dbReference>
<keyword evidence="3" id="KW-1185">Reference proteome</keyword>
<dbReference type="STRING" id="1849047.A0A3D8QSY9"/>
<reference evidence="2 3" key="1">
    <citation type="journal article" date="2018" name="IMA Fungus">
        <title>IMA Genome-F 9: Draft genome sequence of Annulohypoxylon stygium, Aspergillus mulundensis, Berkeleyomyces basicola (syn. Thielaviopsis basicola), Ceratocystis smalleyi, two Cercospora beticola strains, Coleophoma cylindrospora, Fusarium fracticaudum, Phialophora cf. hyalina, and Morchella septimelata.</title>
        <authorList>
            <person name="Wingfield B.D."/>
            <person name="Bills G.F."/>
            <person name="Dong Y."/>
            <person name="Huang W."/>
            <person name="Nel W.J."/>
            <person name="Swalarsk-Parry B.S."/>
            <person name="Vaghefi N."/>
            <person name="Wilken P.M."/>
            <person name="An Z."/>
            <person name="de Beer Z.W."/>
            <person name="De Vos L."/>
            <person name="Chen L."/>
            <person name="Duong T.A."/>
            <person name="Gao Y."/>
            <person name="Hammerbacher A."/>
            <person name="Kikkert J.R."/>
            <person name="Li Y."/>
            <person name="Li H."/>
            <person name="Li K."/>
            <person name="Li Q."/>
            <person name="Liu X."/>
            <person name="Ma X."/>
            <person name="Naidoo K."/>
            <person name="Pethybridge S.J."/>
            <person name="Sun J."/>
            <person name="Steenkamp E.T."/>
            <person name="van der Nest M.A."/>
            <person name="van Wyk S."/>
            <person name="Wingfield M.J."/>
            <person name="Xiong C."/>
            <person name="Yue Q."/>
            <person name="Zhang X."/>
        </authorList>
    </citation>
    <scope>NUCLEOTIDE SEQUENCE [LARGE SCALE GENOMIC DNA]</scope>
    <source>
        <strain evidence="2 3">BP6252</strain>
    </source>
</reference>
<dbReference type="OrthoDB" id="408631at2759"/>
<accession>A0A3D8QSY9</accession>
<dbReference type="Gene3D" id="3.40.50.1820">
    <property type="entry name" value="alpha/beta hydrolase"/>
    <property type="match status" value="1"/>
</dbReference>
<sequence>MTSPPSQKAQSEPVTQPLPVTTRIYSFLILWALKIASTAAFKILRGLSPTPKELRPLIKSYPCRPALRHRIFIPSSYQTGTLPLYIDIHGGGFALCDAQFDDEFCYDFANTFKVLVVSVEYALAPANKFPGPTNDVVAIALAIMNDPSLPVDTKRIVLGGFSAGGNLALSAGQSLDLRGKIHGVVSWYPVTDFTLDLKEKQMSRPYRNAKDTDVLGDYTPVFDWGYIPRGQFLKDPRLSVRYAGPKTCLPKWIYVIGAQYDMLANEARECIFDIASLEAEERQSGREGFEKDTYKWTLVKGVRHGFTHQTGDCKGEDEIMRTTKRQEMMHAVAEWLFNGPFSIASPMPEGSKAYAS</sequence>
<dbReference type="InterPro" id="IPR050466">
    <property type="entry name" value="Carboxylest/Gibb_receptor"/>
</dbReference>
<evidence type="ECO:0000313" key="3">
    <source>
        <dbReference type="Proteomes" id="UP000256645"/>
    </source>
</evidence>
<dbReference type="SUPFAM" id="SSF53474">
    <property type="entry name" value="alpha/beta-Hydrolases"/>
    <property type="match status" value="1"/>
</dbReference>
<feature type="domain" description="Alpha/beta hydrolase fold-3" evidence="1">
    <location>
        <begin position="87"/>
        <end position="269"/>
    </location>
</feature>
<dbReference type="EMBL" id="PDLM01000012">
    <property type="protein sequence ID" value="RDW64892.1"/>
    <property type="molecule type" value="Genomic_DNA"/>
</dbReference>
<evidence type="ECO:0000313" key="2">
    <source>
        <dbReference type="EMBL" id="RDW64892.1"/>
    </source>
</evidence>
<proteinExistence type="predicted"/>
<comment type="caution">
    <text evidence="2">The sequence shown here is derived from an EMBL/GenBank/DDBJ whole genome shotgun (WGS) entry which is preliminary data.</text>
</comment>
<dbReference type="PANTHER" id="PTHR23024:SF24">
    <property type="entry name" value="ALPHA_BETA HYDROLASE FOLD-3 DOMAIN-CONTAINING PROTEIN"/>
    <property type="match status" value="1"/>
</dbReference>
<dbReference type="PANTHER" id="PTHR23024">
    <property type="entry name" value="ARYLACETAMIDE DEACETYLASE"/>
    <property type="match status" value="1"/>
</dbReference>
<dbReference type="InterPro" id="IPR029058">
    <property type="entry name" value="AB_hydrolase_fold"/>
</dbReference>
<dbReference type="Pfam" id="PF07859">
    <property type="entry name" value="Abhydrolase_3"/>
    <property type="match status" value="1"/>
</dbReference>